<accession>A0A6H5J2K8</accession>
<dbReference type="PROSITE" id="PS50297">
    <property type="entry name" value="ANK_REP_REGION"/>
    <property type="match status" value="2"/>
</dbReference>
<gene>
    <name evidence="4" type="ORF">TBRA_LOCUS15832</name>
</gene>
<dbReference type="InterPro" id="IPR002110">
    <property type="entry name" value="Ankyrin_rpt"/>
</dbReference>
<feature type="repeat" description="ANK" evidence="3">
    <location>
        <begin position="134"/>
        <end position="166"/>
    </location>
</feature>
<dbReference type="Pfam" id="PF12796">
    <property type="entry name" value="Ank_2"/>
    <property type="match status" value="2"/>
</dbReference>
<dbReference type="GO" id="GO:0031436">
    <property type="term" value="C:BRCA1-BARD1 complex"/>
    <property type="evidence" value="ECO:0007669"/>
    <property type="project" value="TreeGrafter"/>
</dbReference>
<feature type="repeat" description="ANK" evidence="3">
    <location>
        <begin position="58"/>
        <end position="90"/>
    </location>
</feature>
<reference evidence="4 5" key="1">
    <citation type="submission" date="2020-02" db="EMBL/GenBank/DDBJ databases">
        <authorList>
            <person name="Ferguson B K."/>
        </authorList>
    </citation>
    <scope>NUCLEOTIDE SEQUENCE [LARGE SCALE GENOMIC DNA]</scope>
</reference>
<dbReference type="InterPro" id="IPR036770">
    <property type="entry name" value="Ankyrin_rpt-contain_sf"/>
</dbReference>
<dbReference type="EMBL" id="CADCXV010001416">
    <property type="protein sequence ID" value="CAB0044244.1"/>
    <property type="molecule type" value="Genomic_DNA"/>
</dbReference>
<dbReference type="OrthoDB" id="19174at2759"/>
<name>A0A6H5J2K8_9HYME</name>
<proteinExistence type="predicted"/>
<dbReference type="SUPFAM" id="SSF48403">
    <property type="entry name" value="Ankyrin repeat"/>
    <property type="match status" value="1"/>
</dbReference>
<evidence type="ECO:0000256" key="3">
    <source>
        <dbReference type="PROSITE-ProRule" id="PRU00023"/>
    </source>
</evidence>
<dbReference type="SMART" id="SM00248">
    <property type="entry name" value="ANK"/>
    <property type="match status" value="4"/>
</dbReference>
<sequence>MPQLERLFEIYKQFHVNYEDDTGLTHFHAACMSSRHDVVKEFLNSGQDPNGLPQGQVYRDPPLTFAVRHKRINVVELLLENGAEPNLPYEEGQRPLHFICQDYDYDEDTLERFFRSKICELRGKPVNVNAQTDSGWTPLHESIKQSNEVLVEFLLDKGANPNFADLNRTTPLHVICYQEYEDPDLLQRFFDCCEDNGRTVDVNAVNDDGKTPLQWCEEYGHTKMAELLRRRFAV</sequence>
<dbReference type="PANTHER" id="PTHR24171:SF8">
    <property type="entry name" value="BRCA1-ASSOCIATED RING DOMAIN PROTEIN 1"/>
    <property type="match status" value="1"/>
</dbReference>
<protein>
    <submittedName>
        <fullName evidence="4">Uncharacterized protein</fullName>
    </submittedName>
</protein>
<evidence type="ECO:0000256" key="2">
    <source>
        <dbReference type="ARBA" id="ARBA00023043"/>
    </source>
</evidence>
<dbReference type="Proteomes" id="UP000479190">
    <property type="component" value="Unassembled WGS sequence"/>
</dbReference>
<evidence type="ECO:0000256" key="1">
    <source>
        <dbReference type="ARBA" id="ARBA00022737"/>
    </source>
</evidence>
<dbReference type="Gene3D" id="1.25.40.20">
    <property type="entry name" value="Ankyrin repeat-containing domain"/>
    <property type="match status" value="2"/>
</dbReference>
<dbReference type="GO" id="GO:0004842">
    <property type="term" value="F:ubiquitin-protein transferase activity"/>
    <property type="evidence" value="ECO:0007669"/>
    <property type="project" value="TreeGrafter"/>
</dbReference>
<dbReference type="PANTHER" id="PTHR24171">
    <property type="entry name" value="ANKYRIN REPEAT DOMAIN-CONTAINING PROTEIN 39-RELATED"/>
    <property type="match status" value="1"/>
</dbReference>
<keyword evidence="5" id="KW-1185">Reference proteome</keyword>
<evidence type="ECO:0000313" key="4">
    <source>
        <dbReference type="EMBL" id="CAB0044244.1"/>
    </source>
</evidence>
<dbReference type="AlphaFoldDB" id="A0A6H5J2K8"/>
<keyword evidence="1" id="KW-0677">Repeat</keyword>
<dbReference type="GO" id="GO:0085020">
    <property type="term" value="P:protein K6-linked ubiquitination"/>
    <property type="evidence" value="ECO:0007669"/>
    <property type="project" value="TreeGrafter"/>
</dbReference>
<dbReference type="GO" id="GO:0070531">
    <property type="term" value="C:BRCA1-A complex"/>
    <property type="evidence" value="ECO:0007669"/>
    <property type="project" value="TreeGrafter"/>
</dbReference>
<keyword evidence="2 3" id="KW-0040">ANK repeat</keyword>
<organism evidence="4 5">
    <name type="scientific">Trichogramma brassicae</name>
    <dbReference type="NCBI Taxonomy" id="86971"/>
    <lineage>
        <taxon>Eukaryota</taxon>
        <taxon>Metazoa</taxon>
        <taxon>Ecdysozoa</taxon>
        <taxon>Arthropoda</taxon>
        <taxon>Hexapoda</taxon>
        <taxon>Insecta</taxon>
        <taxon>Pterygota</taxon>
        <taxon>Neoptera</taxon>
        <taxon>Endopterygota</taxon>
        <taxon>Hymenoptera</taxon>
        <taxon>Apocrita</taxon>
        <taxon>Proctotrupomorpha</taxon>
        <taxon>Chalcidoidea</taxon>
        <taxon>Trichogrammatidae</taxon>
        <taxon>Trichogramma</taxon>
    </lineage>
</organism>
<dbReference type="PROSITE" id="PS50088">
    <property type="entry name" value="ANK_REPEAT"/>
    <property type="match status" value="2"/>
</dbReference>
<evidence type="ECO:0000313" key="5">
    <source>
        <dbReference type="Proteomes" id="UP000479190"/>
    </source>
</evidence>